<keyword evidence="3" id="KW-1185">Reference proteome</keyword>
<dbReference type="Proteomes" id="UP000316714">
    <property type="component" value="Unassembled WGS sequence"/>
</dbReference>
<accession>A0A5C5VFJ8</accession>
<proteinExistence type="predicted"/>
<feature type="domain" description="Glycosyltransferase 2-like" evidence="1">
    <location>
        <begin position="8"/>
        <end position="116"/>
    </location>
</feature>
<dbReference type="GO" id="GO:0016757">
    <property type="term" value="F:glycosyltransferase activity"/>
    <property type="evidence" value="ECO:0007669"/>
    <property type="project" value="UniProtKB-KW"/>
</dbReference>
<keyword evidence="2" id="KW-0808">Transferase</keyword>
<gene>
    <name evidence="2" type="primary">epsH</name>
    <name evidence="2" type="ORF">KOR34_16570</name>
</gene>
<comment type="caution">
    <text evidence="2">The sequence shown here is derived from an EMBL/GenBank/DDBJ whole genome shotgun (WGS) entry which is preliminary data.</text>
</comment>
<evidence type="ECO:0000259" key="1">
    <source>
        <dbReference type="Pfam" id="PF00535"/>
    </source>
</evidence>
<dbReference type="AlphaFoldDB" id="A0A5C5VFJ8"/>
<dbReference type="Gene3D" id="3.90.550.10">
    <property type="entry name" value="Spore Coat Polysaccharide Biosynthesis Protein SpsA, Chain A"/>
    <property type="match status" value="1"/>
</dbReference>
<dbReference type="SUPFAM" id="SSF53448">
    <property type="entry name" value="Nucleotide-diphospho-sugar transferases"/>
    <property type="match status" value="1"/>
</dbReference>
<keyword evidence="2" id="KW-0328">Glycosyltransferase</keyword>
<sequence>MAADVRISVVIPTYNRAHLLRGCLESALGQTRPADGVVLVDDGSTDDTDAVAAEYGDRIVYIRQENAGPGAARNNGAAHASGDFIAFLDSDDSWAPWTLEYVAAAISEHNPRLLLLTPDILADPSDWRCDDKQPLVARGYPDFLAAAKHGLYCGSNVMVVHRERMLEVGGFHPSLKCAEDQVLVLRMGVDPGFCQIVSPPLVGVLRHEVSLMESCDGIVGGLNYLIDAEQKGEFPGGAERRSDRRDYLTFLMRGLTHRLIKQGHPREARRLYRRVFGWNLQRLRFRYLLGLPLLSILPVKRK</sequence>
<reference evidence="2 3" key="1">
    <citation type="submission" date="2019-02" db="EMBL/GenBank/DDBJ databases">
        <title>Deep-cultivation of Planctomycetes and their phenomic and genomic characterization uncovers novel biology.</title>
        <authorList>
            <person name="Wiegand S."/>
            <person name="Jogler M."/>
            <person name="Boedeker C."/>
            <person name="Pinto D."/>
            <person name="Vollmers J."/>
            <person name="Rivas-Marin E."/>
            <person name="Kohn T."/>
            <person name="Peeters S.H."/>
            <person name="Heuer A."/>
            <person name="Rast P."/>
            <person name="Oberbeckmann S."/>
            <person name="Bunk B."/>
            <person name="Jeske O."/>
            <person name="Meyerdierks A."/>
            <person name="Storesund J.E."/>
            <person name="Kallscheuer N."/>
            <person name="Luecker S."/>
            <person name="Lage O.M."/>
            <person name="Pohl T."/>
            <person name="Merkel B.J."/>
            <person name="Hornburger P."/>
            <person name="Mueller R.-W."/>
            <person name="Bruemmer F."/>
            <person name="Labrenz M."/>
            <person name="Spormann A.M."/>
            <person name="Op Den Camp H."/>
            <person name="Overmann J."/>
            <person name="Amann R."/>
            <person name="Jetten M.S.M."/>
            <person name="Mascher T."/>
            <person name="Medema M.H."/>
            <person name="Devos D.P."/>
            <person name="Kaster A.-K."/>
            <person name="Ovreas L."/>
            <person name="Rohde M."/>
            <person name="Galperin M.Y."/>
            <person name="Jogler C."/>
        </authorList>
    </citation>
    <scope>NUCLEOTIDE SEQUENCE [LARGE SCALE GENOMIC DNA]</scope>
    <source>
        <strain evidence="2 3">KOR34</strain>
    </source>
</reference>
<dbReference type="InterPro" id="IPR001173">
    <property type="entry name" value="Glyco_trans_2-like"/>
</dbReference>
<protein>
    <submittedName>
        <fullName evidence="2">Putative glycosyltransferase EpsH</fullName>
        <ecNumber evidence="2">2.4.-.-</ecNumber>
    </submittedName>
</protein>
<evidence type="ECO:0000313" key="3">
    <source>
        <dbReference type="Proteomes" id="UP000316714"/>
    </source>
</evidence>
<dbReference type="PANTHER" id="PTHR43685:SF12">
    <property type="entry name" value="GLYCOSYL TRANSFERASE FAMILY 2"/>
    <property type="match status" value="1"/>
</dbReference>
<dbReference type="InterPro" id="IPR050834">
    <property type="entry name" value="Glycosyltransf_2"/>
</dbReference>
<dbReference type="Pfam" id="PF00535">
    <property type="entry name" value="Glycos_transf_2"/>
    <property type="match status" value="1"/>
</dbReference>
<dbReference type="EC" id="2.4.-.-" evidence="2"/>
<evidence type="ECO:0000313" key="2">
    <source>
        <dbReference type="EMBL" id="TWT36717.1"/>
    </source>
</evidence>
<dbReference type="OrthoDB" id="9772170at2"/>
<dbReference type="EMBL" id="SIHJ01000001">
    <property type="protein sequence ID" value="TWT36717.1"/>
    <property type="molecule type" value="Genomic_DNA"/>
</dbReference>
<organism evidence="2 3">
    <name type="scientific">Posidoniimonas corsicana</name>
    <dbReference type="NCBI Taxonomy" id="1938618"/>
    <lineage>
        <taxon>Bacteria</taxon>
        <taxon>Pseudomonadati</taxon>
        <taxon>Planctomycetota</taxon>
        <taxon>Planctomycetia</taxon>
        <taxon>Pirellulales</taxon>
        <taxon>Lacipirellulaceae</taxon>
        <taxon>Posidoniimonas</taxon>
    </lineage>
</organism>
<dbReference type="CDD" id="cd00761">
    <property type="entry name" value="Glyco_tranf_GTA_type"/>
    <property type="match status" value="1"/>
</dbReference>
<dbReference type="InterPro" id="IPR029044">
    <property type="entry name" value="Nucleotide-diphossugar_trans"/>
</dbReference>
<name>A0A5C5VFJ8_9BACT</name>
<dbReference type="PANTHER" id="PTHR43685">
    <property type="entry name" value="GLYCOSYLTRANSFERASE"/>
    <property type="match status" value="1"/>
</dbReference>